<proteinExistence type="predicted"/>
<evidence type="ECO:0000313" key="2">
    <source>
        <dbReference type="Proteomes" id="UP000324800"/>
    </source>
</evidence>
<reference evidence="1 2" key="1">
    <citation type="submission" date="2019-03" db="EMBL/GenBank/DDBJ databases">
        <title>Single cell metagenomics reveals metabolic interactions within the superorganism composed of flagellate Streblomastix strix and complex community of Bacteroidetes bacteria on its surface.</title>
        <authorList>
            <person name="Treitli S.C."/>
            <person name="Kolisko M."/>
            <person name="Husnik F."/>
            <person name="Keeling P."/>
            <person name="Hampl V."/>
        </authorList>
    </citation>
    <scope>NUCLEOTIDE SEQUENCE [LARGE SCALE GENOMIC DNA]</scope>
    <source>
        <strain evidence="1">ST1C</strain>
    </source>
</reference>
<evidence type="ECO:0000313" key="1">
    <source>
        <dbReference type="EMBL" id="KAA6360756.1"/>
    </source>
</evidence>
<protein>
    <submittedName>
        <fullName evidence="1">Uncharacterized protein</fullName>
    </submittedName>
</protein>
<name>A0A5J4TQJ7_9EUKA</name>
<sequence length="102" mass="11498">MSIRVLFETEELKPAMNSEIERVESSIVDIIVVGTSSTKKETTRTKTTANNLVESVINKSPIEDNLVDFAQMVKACIFFNFRVVRGIRLQPNILDSSTQFNC</sequence>
<accession>A0A5J4TQJ7</accession>
<dbReference type="Proteomes" id="UP000324800">
    <property type="component" value="Unassembled WGS sequence"/>
</dbReference>
<gene>
    <name evidence="1" type="ORF">EZS28_043717</name>
</gene>
<dbReference type="EMBL" id="SNRW01026493">
    <property type="protein sequence ID" value="KAA6360756.1"/>
    <property type="molecule type" value="Genomic_DNA"/>
</dbReference>
<comment type="caution">
    <text evidence="1">The sequence shown here is derived from an EMBL/GenBank/DDBJ whole genome shotgun (WGS) entry which is preliminary data.</text>
</comment>
<dbReference type="AlphaFoldDB" id="A0A5J4TQJ7"/>
<organism evidence="1 2">
    <name type="scientific">Streblomastix strix</name>
    <dbReference type="NCBI Taxonomy" id="222440"/>
    <lineage>
        <taxon>Eukaryota</taxon>
        <taxon>Metamonada</taxon>
        <taxon>Preaxostyla</taxon>
        <taxon>Oxymonadida</taxon>
        <taxon>Streblomastigidae</taxon>
        <taxon>Streblomastix</taxon>
    </lineage>
</organism>